<dbReference type="PANTHER" id="PTHR33568">
    <property type="entry name" value="DNA POLYMERASE"/>
    <property type="match status" value="1"/>
</dbReference>
<dbReference type="InterPro" id="IPR004868">
    <property type="entry name" value="DNA-dir_DNA_pol_B_mt/vir"/>
</dbReference>
<protein>
    <recommendedName>
        <fullName evidence="2">DNA-directed DNA polymerase</fullName>
        <ecNumber evidence="2">2.7.7.7</ecNumber>
    </recommendedName>
</protein>
<dbReference type="Gene3D" id="3.90.1600.10">
    <property type="entry name" value="Palm domain of DNA polymerase"/>
    <property type="match status" value="1"/>
</dbReference>
<keyword evidence="10" id="KW-1185">Reference proteome</keyword>
<evidence type="ECO:0000256" key="3">
    <source>
        <dbReference type="ARBA" id="ARBA00022679"/>
    </source>
</evidence>
<dbReference type="RefSeq" id="XP_030755817.1">
    <property type="nucleotide sequence ID" value="XM_030899957.1"/>
</dbReference>
<dbReference type="GeneID" id="115882112"/>
<name>A0A6J2XWE4_SITOR</name>
<dbReference type="InterPro" id="IPR043502">
    <property type="entry name" value="DNA/RNA_pol_sf"/>
</dbReference>
<reference evidence="11" key="1">
    <citation type="submission" date="2025-08" db="UniProtKB">
        <authorList>
            <consortium name="RefSeq"/>
        </authorList>
    </citation>
    <scope>IDENTIFICATION</scope>
    <source>
        <tissue evidence="11">Gonads</tissue>
    </source>
</reference>
<evidence type="ECO:0000256" key="6">
    <source>
        <dbReference type="ARBA" id="ARBA00022932"/>
    </source>
</evidence>
<gene>
    <name evidence="11" type="primary">LOC115882112</name>
</gene>
<evidence type="ECO:0000256" key="1">
    <source>
        <dbReference type="ARBA" id="ARBA00005755"/>
    </source>
</evidence>
<dbReference type="GO" id="GO:0003887">
    <property type="term" value="F:DNA-directed DNA polymerase activity"/>
    <property type="evidence" value="ECO:0007669"/>
    <property type="project" value="UniProtKB-KW"/>
</dbReference>
<dbReference type="AlphaFoldDB" id="A0A6J2XWE4"/>
<keyword evidence="6" id="KW-0239">DNA-directed DNA polymerase</keyword>
<dbReference type="Pfam" id="PF03175">
    <property type="entry name" value="DNA_pol_B_2"/>
    <property type="match status" value="2"/>
</dbReference>
<dbReference type="InterPro" id="IPR011335">
    <property type="entry name" value="Restrct_endonuc-II-like"/>
</dbReference>
<evidence type="ECO:0000259" key="9">
    <source>
        <dbReference type="Pfam" id="PF03175"/>
    </source>
</evidence>
<sequence>MEKFIVVKDSMKKVQRFGLTGRKMEFKIKPVPSGEDPIKWTKGAIEDIVKKGTEGVAPNDQVGLSFCSKDFTRGDGWMNFKTASEVTFDDTWKTISSIYQSNSTGLNTETFCLGVTAVKMPIGQGRGAKYNSFDEECGMRKGIVAITNKDNLCLPRALVVAIAHAEKDPNYAKIRRDIGKAQTIKTMTLVGAADVNIPVEGAGIPEIQVLQNYLVDYQIVVYQYGSKGRDLVFKGQLEKPRKLHLLYHQNHFNVITSLTAAFCCDYYCEECNVPYNSKNRHRCGGTCAGCQQSPACPTDNMKVKCTDCLRSFRGPTCFENHKKVGSVDKSSVCESVRKCPTCLVIVKADRPHTCGEKYCSICKKHQPQPHHCYMQQDTGCPSMKNTLFIFYDLETRQEKKLEDGSLLHEPNLCVFQQRCHKCLEEDSSKLICAFCAARCQILKGDDVISRFICYVLGIRKQFKDVVVIAHNGGGFDHQFILDYILQQTDLTPELITRGTKLILMSVGNVKFLDSLNYFPMALSKLPKAFGLAELKKGYFPHLFNIMEKQKYVGPMPSIEYYDPDNMKVEDREKFIKWYEERVAENYVFDFEKEFVEYCVSDVDILTQACLKFRKLMIDEGNVCPFTEASTLPSACNKIFRRNFLQPETIGIIPKNGYRLCDNQSKIALQWLLWEEQERGVEIIHAAKQQESIVAGCKVDGFCEKSKQVFEFHGCYYHGCPRCYKHERQVPLKDDPTQTLDSRYENTVTKTQHLIDQGYEVVEMWECDFRRNMNDEIRQYTEDHPLLINLPLNPRDAFYGGRTENMKTYYKCRDGEQIKYVDVCSLYPWVNKYGKYPVGHPEVIVGNEKCNKLNLLETDGLIKCRILPPQQLIHPVLPVKLNDKLMFVLCYTCGKTGARECSHSDEERIINGTWVIDEVVKSVEKGYLILDIQEIWKYKVTQYNPETKEGGLFNGYISKFLKIKQESSGWPSYCTTPESKDQYVREYLAREGVTLDPQKVAVNPGLRQLGKAVITSFWGKLGQRENQGKTSIVNRPETLFSMLTNPATDVNSILPVNDDTLLVNWSFKDEAYDVLPTVNVCLAAYTTAQARLKLYSYLEKVGDNAIYTDTDSVIYLSKAGQEDIPLGNFLGEMTDELEGYGEGSYIDEFVSGGPKNYAYKVYSPKTGEYFITCKVKGLSLNYNASQTVNFETIKSMVLTEEEPEPVPIIYKQIRRTGDHKVMTTQLTKLYRPLSTKRKFDEQGGSLPFGFKKARH</sequence>
<dbReference type="KEGG" id="soy:115882112"/>
<evidence type="ECO:0000256" key="5">
    <source>
        <dbReference type="ARBA" id="ARBA00022705"/>
    </source>
</evidence>
<feature type="domain" description="DNA-directed DNA polymerase family B mitochondria/virus" evidence="9">
    <location>
        <begin position="465"/>
        <end position="647"/>
    </location>
</feature>
<keyword evidence="4" id="KW-0548">Nucleotidyltransferase</keyword>
<feature type="domain" description="DNA-directed DNA polymerase family B mitochondria/virus" evidence="9">
    <location>
        <begin position="794"/>
        <end position="966"/>
    </location>
</feature>
<dbReference type="EC" id="2.7.7.7" evidence="2"/>
<dbReference type="GO" id="GO:0006281">
    <property type="term" value="P:DNA repair"/>
    <property type="evidence" value="ECO:0007669"/>
    <property type="project" value="UniProtKB-ARBA"/>
</dbReference>
<dbReference type="GO" id="GO:0042575">
    <property type="term" value="C:DNA polymerase complex"/>
    <property type="evidence" value="ECO:0007669"/>
    <property type="project" value="UniProtKB-ARBA"/>
</dbReference>
<dbReference type="Gene3D" id="3.40.960.10">
    <property type="entry name" value="VSR Endonuclease"/>
    <property type="match status" value="1"/>
</dbReference>
<evidence type="ECO:0000256" key="2">
    <source>
        <dbReference type="ARBA" id="ARBA00012417"/>
    </source>
</evidence>
<comment type="similarity">
    <text evidence="1">Belongs to the DNA polymerase type-B family.</text>
</comment>
<dbReference type="GO" id="GO:0000166">
    <property type="term" value="F:nucleotide binding"/>
    <property type="evidence" value="ECO:0007669"/>
    <property type="project" value="InterPro"/>
</dbReference>
<dbReference type="InParanoid" id="A0A6J2XWE4"/>
<dbReference type="InterPro" id="IPR036397">
    <property type="entry name" value="RNaseH_sf"/>
</dbReference>
<dbReference type="InterPro" id="IPR023211">
    <property type="entry name" value="DNA_pol_palm_dom_sf"/>
</dbReference>
<dbReference type="InterPro" id="IPR012337">
    <property type="entry name" value="RNaseH-like_sf"/>
</dbReference>
<dbReference type="OrthoDB" id="5871067at2759"/>
<evidence type="ECO:0000313" key="11">
    <source>
        <dbReference type="RefSeq" id="XP_030755817.1"/>
    </source>
</evidence>
<dbReference type="PANTHER" id="PTHR33568:SF3">
    <property type="entry name" value="DNA-DIRECTED DNA POLYMERASE"/>
    <property type="match status" value="1"/>
</dbReference>
<keyword evidence="5" id="KW-0235">DNA replication</keyword>
<accession>A0A6J2XWE4</accession>
<dbReference type="SUPFAM" id="SSF56672">
    <property type="entry name" value="DNA/RNA polymerases"/>
    <property type="match status" value="1"/>
</dbReference>
<evidence type="ECO:0000256" key="7">
    <source>
        <dbReference type="ARBA" id="ARBA00023125"/>
    </source>
</evidence>
<comment type="catalytic activity">
    <reaction evidence="8">
        <text>DNA(n) + a 2'-deoxyribonucleoside 5'-triphosphate = DNA(n+1) + diphosphate</text>
        <dbReference type="Rhea" id="RHEA:22508"/>
        <dbReference type="Rhea" id="RHEA-COMP:17339"/>
        <dbReference type="Rhea" id="RHEA-COMP:17340"/>
        <dbReference type="ChEBI" id="CHEBI:33019"/>
        <dbReference type="ChEBI" id="CHEBI:61560"/>
        <dbReference type="ChEBI" id="CHEBI:173112"/>
        <dbReference type="EC" id="2.7.7.7"/>
    </reaction>
</comment>
<evidence type="ECO:0000256" key="8">
    <source>
        <dbReference type="ARBA" id="ARBA00049244"/>
    </source>
</evidence>
<dbReference type="SUPFAM" id="SSF53098">
    <property type="entry name" value="Ribonuclease H-like"/>
    <property type="match status" value="1"/>
</dbReference>
<evidence type="ECO:0000256" key="4">
    <source>
        <dbReference type="ARBA" id="ARBA00022695"/>
    </source>
</evidence>
<dbReference type="SUPFAM" id="SSF52980">
    <property type="entry name" value="Restriction endonuclease-like"/>
    <property type="match status" value="1"/>
</dbReference>
<organism evidence="10 11">
    <name type="scientific">Sitophilus oryzae</name>
    <name type="common">Rice weevil</name>
    <name type="synonym">Curculio oryzae</name>
    <dbReference type="NCBI Taxonomy" id="7048"/>
    <lineage>
        <taxon>Eukaryota</taxon>
        <taxon>Metazoa</taxon>
        <taxon>Ecdysozoa</taxon>
        <taxon>Arthropoda</taxon>
        <taxon>Hexapoda</taxon>
        <taxon>Insecta</taxon>
        <taxon>Pterygota</taxon>
        <taxon>Neoptera</taxon>
        <taxon>Endopterygota</taxon>
        <taxon>Coleoptera</taxon>
        <taxon>Polyphaga</taxon>
        <taxon>Cucujiformia</taxon>
        <taxon>Curculionidae</taxon>
        <taxon>Dryophthorinae</taxon>
        <taxon>Sitophilus</taxon>
    </lineage>
</organism>
<evidence type="ECO:0000313" key="10">
    <source>
        <dbReference type="Proteomes" id="UP000504635"/>
    </source>
</evidence>
<dbReference type="GO" id="GO:0006260">
    <property type="term" value="P:DNA replication"/>
    <property type="evidence" value="ECO:0007669"/>
    <property type="project" value="UniProtKB-KW"/>
</dbReference>
<dbReference type="Gene3D" id="3.30.420.10">
    <property type="entry name" value="Ribonuclease H-like superfamily/Ribonuclease H"/>
    <property type="match status" value="1"/>
</dbReference>
<keyword evidence="7" id="KW-0238">DNA-binding</keyword>
<dbReference type="Proteomes" id="UP000504635">
    <property type="component" value="Unplaced"/>
</dbReference>
<keyword evidence="3" id="KW-0808">Transferase</keyword>
<proteinExistence type="inferred from homology"/>
<dbReference type="GO" id="GO:0003677">
    <property type="term" value="F:DNA binding"/>
    <property type="evidence" value="ECO:0007669"/>
    <property type="project" value="UniProtKB-KW"/>
</dbReference>